<dbReference type="RefSeq" id="WP_097378563.1">
    <property type="nucleotide sequence ID" value="NZ_NXNI01000001.1"/>
</dbReference>
<evidence type="ECO:0000313" key="4">
    <source>
        <dbReference type="Proteomes" id="UP000219689"/>
    </source>
</evidence>
<dbReference type="EMBL" id="NXNI01000001">
    <property type="protein sequence ID" value="PCR89615.1"/>
    <property type="molecule type" value="Genomic_DNA"/>
</dbReference>
<accession>A0A2A5QS40</accession>
<keyword evidence="4" id="KW-1185">Reference proteome</keyword>
<dbReference type="PANTHER" id="PTHR43546:SF9">
    <property type="entry name" value="L-ASCORBATE-6-PHOSPHATE LACTONASE ULAG-RELATED"/>
    <property type="match status" value="1"/>
</dbReference>
<name>A0A2A5QS40_9EURY</name>
<keyword evidence="1 3" id="KW-0378">Hydrolase</keyword>
<comment type="caution">
    <text evidence="3">The sequence shown here is derived from an EMBL/GenBank/DDBJ whole genome shotgun (WGS) entry which is preliminary data.</text>
</comment>
<organism evidence="3 4">
    <name type="scientific">Natrinema ejinorense</name>
    <dbReference type="NCBI Taxonomy" id="373386"/>
    <lineage>
        <taxon>Archaea</taxon>
        <taxon>Methanobacteriati</taxon>
        <taxon>Methanobacteriota</taxon>
        <taxon>Stenosarchaea group</taxon>
        <taxon>Halobacteria</taxon>
        <taxon>Halobacteriales</taxon>
        <taxon>Natrialbaceae</taxon>
        <taxon>Natrinema</taxon>
    </lineage>
</organism>
<protein>
    <submittedName>
        <fullName evidence="3">Zn-dependent hydrolase</fullName>
    </submittedName>
</protein>
<sequence>MRVRHVKSSTVLVESGETAVLCDPWILDGAFYGAWAHYPPVEFEPEDFNDVDYIYVSHIHPDHCHRETFERLDSEVPVLIHDYNWDFLRHNVEAAGFDVRELPHDERIHLGDDLSVNVLASDDCDPAVCGNHFACPWMAEDASTQGIDGSTQIDSMAVFDDGEHTVLNLNDCRWPMSQHAAGRVKEQYGEIDLAMLQYTFAGGYPQGRIDYSHEKLLAEREDRRLQSLENAVGFLELLEPDYYMPFAGSYTLAGDLADLNEYVARSTRSEARDYFEDDERVADGSECILLNSGEWFDVATGEQSAPFSPVDQEQRREYIETELADREFTYESDPMPTLESFEEYVPTAYENFDAKRRGIGFESETEVLLSLVDDHYMRFTADGGGHEIVDGLPDRTDRRRVRMEMDPRLTLRILKGPRYAHFNNAYIGSHLGFSIEPDVYERSLFYSMSFLHA</sequence>
<dbReference type="PANTHER" id="PTHR43546">
    <property type="entry name" value="UPF0173 METAL-DEPENDENT HYDROLASE MJ1163-RELATED"/>
    <property type="match status" value="1"/>
</dbReference>
<dbReference type="Gene3D" id="3.60.15.10">
    <property type="entry name" value="Ribonuclease Z/Hydroxyacylglutathione hydrolase-like"/>
    <property type="match status" value="1"/>
</dbReference>
<gene>
    <name evidence="3" type="ORF">CP557_03135</name>
</gene>
<dbReference type="OrthoDB" id="28313at2157"/>
<dbReference type="SUPFAM" id="SSF56281">
    <property type="entry name" value="Metallo-hydrolase/oxidoreductase"/>
    <property type="match status" value="1"/>
</dbReference>
<evidence type="ECO:0000313" key="3">
    <source>
        <dbReference type="EMBL" id="PCR89615.1"/>
    </source>
</evidence>
<dbReference type="InterPro" id="IPR050114">
    <property type="entry name" value="UPF0173_UPF0282_UlaG_hydrolase"/>
</dbReference>
<dbReference type="GO" id="GO:0016787">
    <property type="term" value="F:hydrolase activity"/>
    <property type="evidence" value="ECO:0007669"/>
    <property type="project" value="UniProtKB-KW"/>
</dbReference>
<dbReference type="Proteomes" id="UP000219689">
    <property type="component" value="Unassembled WGS sequence"/>
</dbReference>
<dbReference type="InterPro" id="IPR001279">
    <property type="entry name" value="Metallo-B-lactamas"/>
</dbReference>
<proteinExistence type="predicted"/>
<evidence type="ECO:0000256" key="1">
    <source>
        <dbReference type="ARBA" id="ARBA00022801"/>
    </source>
</evidence>
<dbReference type="InterPro" id="IPR036866">
    <property type="entry name" value="RibonucZ/Hydroxyglut_hydro"/>
</dbReference>
<feature type="domain" description="Metallo-beta-lactamase" evidence="2">
    <location>
        <begin position="19"/>
        <end position="200"/>
    </location>
</feature>
<dbReference type="AlphaFoldDB" id="A0A2A5QS40"/>
<reference evidence="3 4" key="1">
    <citation type="submission" date="2017-09" db="EMBL/GenBank/DDBJ databases">
        <title>Genome sequences of Natrinema ejinorence JCM 13890T.</title>
        <authorList>
            <person name="Roh S.W."/>
            <person name="Kim Y.B."/>
            <person name="Kim J.Y."/>
        </authorList>
    </citation>
    <scope>NUCLEOTIDE SEQUENCE [LARGE SCALE GENOMIC DNA]</scope>
    <source>
        <strain evidence="3 4">JCM 13890</strain>
    </source>
</reference>
<dbReference type="Pfam" id="PF12706">
    <property type="entry name" value="Lactamase_B_2"/>
    <property type="match status" value="1"/>
</dbReference>
<evidence type="ECO:0000259" key="2">
    <source>
        <dbReference type="Pfam" id="PF12706"/>
    </source>
</evidence>